<dbReference type="PANTHER" id="PTHR42928">
    <property type="entry name" value="TRICARBOXYLATE-BINDING PROTEIN"/>
    <property type="match status" value="1"/>
</dbReference>
<proteinExistence type="inferred from homology"/>
<evidence type="ECO:0000313" key="3">
    <source>
        <dbReference type="EMBL" id="KGF52087.1"/>
    </source>
</evidence>
<evidence type="ECO:0000256" key="2">
    <source>
        <dbReference type="SAM" id="SignalP"/>
    </source>
</evidence>
<keyword evidence="4" id="KW-1185">Reference proteome</keyword>
<evidence type="ECO:0000313" key="4">
    <source>
        <dbReference type="Proteomes" id="UP000029585"/>
    </source>
</evidence>
<feature type="signal peptide" evidence="2">
    <location>
        <begin position="1"/>
        <end position="18"/>
    </location>
</feature>
<dbReference type="Proteomes" id="UP000029585">
    <property type="component" value="Unassembled WGS sequence"/>
</dbReference>
<comment type="similarity">
    <text evidence="1">Belongs to the UPF0065 (bug) family.</text>
</comment>
<gene>
    <name evidence="3" type="ORF">HMPREF9460_04139</name>
</gene>
<feature type="chain" id="PRO_5038879299" description="Tripartite tricarboxylate transporter substrate binding protein" evidence="2">
    <location>
        <begin position="19"/>
        <end position="328"/>
    </location>
</feature>
<dbReference type="InterPro" id="IPR005064">
    <property type="entry name" value="BUG"/>
</dbReference>
<organism evidence="3 4">
    <name type="scientific">Flavonifractor plautii 1_3_50AFAA</name>
    <dbReference type="NCBI Taxonomy" id="742738"/>
    <lineage>
        <taxon>Bacteria</taxon>
        <taxon>Bacillati</taxon>
        <taxon>Bacillota</taxon>
        <taxon>Clostridia</taxon>
        <taxon>Eubacteriales</taxon>
        <taxon>Oscillospiraceae</taxon>
        <taxon>Flavonifractor</taxon>
    </lineage>
</organism>
<dbReference type="PATRIC" id="fig|742738.3.peg.4249"/>
<dbReference type="InterPro" id="IPR042100">
    <property type="entry name" value="Bug_dom1"/>
</dbReference>
<protein>
    <recommendedName>
        <fullName evidence="5">Tripartite tricarboxylate transporter substrate binding protein</fullName>
    </recommendedName>
</protein>
<sequence>MKKQLLALSLAAALFLSAAGCSKPTESSGGGSSAADGYPEKAITVIVPFSAGGEHDLTARTIATRLQEMFGWTVTIQNTTGDSAAAIEYMKGDYTDGYTLFMHSPEVMAASLVSGQLNEPYYEDFVYLGNFVYDPLCICVTADSPYNTIEDLFAAAKEDGSINWACVGAGGKNEMDAQNLWDIAGVSFNYVPYDDASKSRAAVLGGHAVVYQSYASGAKSSVDAGELKVLAVGADERLDFWPDVPTLKECGYDVTVGLTRCWDIHPDTPQEIVDVLTEKLEECVADPTTQEQLIAMGQSPSWMTNEEMHEYGEYYYGVYGDIYAKLNG</sequence>
<dbReference type="SUPFAM" id="SSF53850">
    <property type="entry name" value="Periplasmic binding protein-like II"/>
    <property type="match status" value="1"/>
</dbReference>
<dbReference type="Gene3D" id="3.40.190.150">
    <property type="entry name" value="Bordetella uptake gene, domain 1"/>
    <property type="match status" value="1"/>
</dbReference>
<accession>A0A096CAX4</accession>
<evidence type="ECO:0008006" key="5">
    <source>
        <dbReference type="Google" id="ProtNLM"/>
    </source>
</evidence>
<dbReference type="Gene3D" id="3.40.190.10">
    <property type="entry name" value="Periplasmic binding protein-like II"/>
    <property type="match status" value="1"/>
</dbReference>
<dbReference type="Pfam" id="PF03401">
    <property type="entry name" value="TctC"/>
    <property type="match status" value="1"/>
</dbReference>
<dbReference type="PANTHER" id="PTHR42928:SF5">
    <property type="entry name" value="BLR1237 PROTEIN"/>
    <property type="match status" value="1"/>
</dbReference>
<dbReference type="eggNOG" id="COG3181">
    <property type="taxonomic scope" value="Bacteria"/>
</dbReference>
<dbReference type="PIRSF" id="PIRSF017082">
    <property type="entry name" value="YflP"/>
    <property type="match status" value="1"/>
</dbReference>
<dbReference type="HOGENOM" id="CLU_045683_1_1_9"/>
<keyword evidence="2" id="KW-0732">Signal</keyword>
<dbReference type="CDD" id="cd07012">
    <property type="entry name" value="PBP2_Bug_TTT"/>
    <property type="match status" value="1"/>
</dbReference>
<dbReference type="PROSITE" id="PS51257">
    <property type="entry name" value="PROKAR_LIPOPROTEIN"/>
    <property type="match status" value="1"/>
</dbReference>
<dbReference type="EMBL" id="ADLO01000132">
    <property type="protein sequence ID" value="KGF52087.1"/>
    <property type="molecule type" value="Genomic_DNA"/>
</dbReference>
<comment type="caution">
    <text evidence="3">The sequence shown here is derived from an EMBL/GenBank/DDBJ whole genome shotgun (WGS) entry which is preliminary data.</text>
</comment>
<dbReference type="AlphaFoldDB" id="A0A096CAX4"/>
<dbReference type="RefSeq" id="WP_157838698.1">
    <property type="nucleotide sequence ID" value="NZ_KN174170.1"/>
</dbReference>
<evidence type="ECO:0000256" key="1">
    <source>
        <dbReference type="ARBA" id="ARBA00006987"/>
    </source>
</evidence>
<name>A0A096CAX4_FLAPL</name>
<reference evidence="3 4" key="1">
    <citation type="submission" date="2011-08" db="EMBL/GenBank/DDBJ databases">
        <title>The Genome Sequence of Clostridium orbiscindens 1_3_50AFAA.</title>
        <authorList>
            <consortium name="The Broad Institute Genome Sequencing Platform"/>
            <person name="Earl A."/>
            <person name="Ward D."/>
            <person name="Feldgarden M."/>
            <person name="Gevers D."/>
            <person name="Daigneault M."/>
            <person name="Strauss J."/>
            <person name="Allen-Vercoe E."/>
            <person name="Young S.K."/>
            <person name="Zeng Q."/>
            <person name="Gargeya S."/>
            <person name="Fitzgerald M."/>
            <person name="Haas B."/>
            <person name="Abouelleil A."/>
            <person name="Alvarado L."/>
            <person name="Arachchi H.M."/>
            <person name="Berlin A."/>
            <person name="Brown A."/>
            <person name="Chapman S.B."/>
            <person name="Chen Z."/>
            <person name="Dunbar C."/>
            <person name="Freedman E."/>
            <person name="Gearin G."/>
            <person name="Gellesch M."/>
            <person name="Goldberg J."/>
            <person name="Griggs A."/>
            <person name="Gujja S."/>
            <person name="Heiman D."/>
            <person name="Howarth C."/>
            <person name="Larson L."/>
            <person name="Lui A."/>
            <person name="MacDonald P.J.P."/>
            <person name="Montmayeur A."/>
            <person name="Murphy C."/>
            <person name="Neiman D."/>
            <person name="Pearson M."/>
            <person name="Priest M."/>
            <person name="Roberts A."/>
            <person name="Saif S."/>
            <person name="Shea T."/>
            <person name="Shenoy N."/>
            <person name="Sisk P."/>
            <person name="Stolte C."/>
            <person name="Sykes S."/>
            <person name="Wortman J."/>
            <person name="Nusbaum C."/>
            <person name="Birren B."/>
        </authorList>
    </citation>
    <scope>NUCLEOTIDE SEQUENCE [LARGE SCALE GENOMIC DNA]</scope>
    <source>
        <strain evidence="3 4">1_3_50AFAA</strain>
    </source>
</reference>